<evidence type="ECO:0000313" key="1">
    <source>
        <dbReference type="EMBL" id="GLC27701.1"/>
    </source>
</evidence>
<proteinExistence type="predicted"/>
<accession>A0AA37V8F0</accession>
<gene>
    <name evidence="1" type="ORF">rosag_42140</name>
</gene>
<name>A0AA37V8F0_9BACT</name>
<organism evidence="1 2">
    <name type="scientific">Roseisolibacter agri</name>
    <dbReference type="NCBI Taxonomy" id="2014610"/>
    <lineage>
        <taxon>Bacteria</taxon>
        <taxon>Pseudomonadati</taxon>
        <taxon>Gemmatimonadota</taxon>
        <taxon>Gemmatimonadia</taxon>
        <taxon>Gemmatimonadales</taxon>
        <taxon>Gemmatimonadaceae</taxon>
        <taxon>Roseisolibacter</taxon>
    </lineage>
</organism>
<dbReference type="RefSeq" id="WP_284352135.1">
    <property type="nucleotide sequence ID" value="NZ_BRXS01000006.1"/>
</dbReference>
<sequence length="143" mass="14275">MTGGGAPGDARRRRASLLLLATGALLAGCARRVPVDGASEGTDATAASRGDSFTVVVTNGAPDMVDVFAIGGGITDRLGTVNVGTPQTFRVSLGQFPPGATIQLVATPLGGRGRASSGQLTPRPGETLEFKIGSGLTGSVIVR</sequence>
<comment type="caution">
    <text evidence="1">The sequence shown here is derived from an EMBL/GenBank/DDBJ whole genome shotgun (WGS) entry which is preliminary data.</text>
</comment>
<dbReference type="Proteomes" id="UP001161325">
    <property type="component" value="Unassembled WGS sequence"/>
</dbReference>
<evidence type="ECO:0000313" key="2">
    <source>
        <dbReference type="Proteomes" id="UP001161325"/>
    </source>
</evidence>
<reference evidence="1" key="1">
    <citation type="submission" date="2022-08" db="EMBL/GenBank/DDBJ databases">
        <title>Draft genome sequencing of Roseisolibacter agri AW1220.</title>
        <authorList>
            <person name="Tobiishi Y."/>
            <person name="Tonouchi A."/>
        </authorList>
    </citation>
    <scope>NUCLEOTIDE SEQUENCE</scope>
    <source>
        <strain evidence="1">AW1220</strain>
    </source>
</reference>
<dbReference type="AlphaFoldDB" id="A0AA37V8F0"/>
<keyword evidence="2" id="KW-1185">Reference proteome</keyword>
<protein>
    <submittedName>
        <fullName evidence="1">Uncharacterized protein</fullName>
    </submittedName>
</protein>
<dbReference type="EMBL" id="BRXS01000006">
    <property type="protein sequence ID" value="GLC27701.1"/>
    <property type="molecule type" value="Genomic_DNA"/>
</dbReference>